<dbReference type="PANTHER" id="PTHR22845">
    <property type="entry name" value="APOPTOTIC PROTEASE-ACTIVATING FACTOR 1"/>
    <property type="match status" value="1"/>
</dbReference>
<dbReference type="InterPro" id="IPR041452">
    <property type="entry name" value="APAF1_C"/>
</dbReference>
<dbReference type="GO" id="GO:0006915">
    <property type="term" value="P:apoptotic process"/>
    <property type="evidence" value="ECO:0007669"/>
    <property type="project" value="UniProtKB-KW"/>
</dbReference>
<dbReference type="PROSITE" id="PS50209">
    <property type="entry name" value="CARD"/>
    <property type="match status" value="1"/>
</dbReference>
<comment type="caution">
    <text evidence="4">The sequence shown here is derived from an EMBL/GenBank/DDBJ whole genome shotgun (WGS) entry which is preliminary data.</text>
</comment>
<gene>
    <name evidence="4" type="ORF">D915_000918</name>
</gene>
<evidence type="ECO:0000313" key="5">
    <source>
        <dbReference type="Proteomes" id="UP000230066"/>
    </source>
</evidence>
<dbReference type="CDD" id="cd01671">
    <property type="entry name" value="CARD"/>
    <property type="match status" value="1"/>
</dbReference>
<evidence type="ECO:0000259" key="3">
    <source>
        <dbReference type="PROSITE" id="PS50209"/>
    </source>
</evidence>
<organism evidence="4 5">
    <name type="scientific">Fasciola hepatica</name>
    <name type="common">Liver fluke</name>
    <dbReference type="NCBI Taxonomy" id="6192"/>
    <lineage>
        <taxon>Eukaryota</taxon>
        <taxon>Metazoa</taxon>
        <taxon>Spiralia</taxon>
        <taxon>Lophotrochozoa</taxon>
        <taxon>Platyhelminthes</taxon>
        <taxon>Trematoda</taxon>
        <taxon>Digenea</taxon>
        <taxon>Plagiorchiida</taxon>
        <taxon>Echinostomata</taxon>
        <taxon>Echinostomatoidea</taxon>
        <taxon>Fasciolidae</taxon>
        <taxon>Fasciola</taxon>
    </lineage>
</organism>
<dbReference type="EMBL" id="JXXN02000207">
    <property type="protein sequence ID" value="THD28220.1"/>
    <property type="molecule type" value="Genomic_DNA"/>
</dbReference>
<name>A0A4E0S3W3_FASHE</name>
<dbReference type="InterPro" id="IPR036388">
    <property type="entry name" value="WH-like_DNA-bd_sf"/>
</dbReference>
<dbReference type="GO" id="GO:0042981">
    <property type="term" value="P:regulation of apoptotic process"/>
    <property type="evidence" value="ECO:0007669"/>
    <property type="project" value="InterPro"/>
</dbReference>
<dbReference type="InterPro" id="IPR036322">
    <property type="entry name" value="WD40_repeat_dom_sf"/>
</dbReference>
<evidence type="ECO:0000256" key="2">
    <source>
        <dbReference type="SAM" id="MobiDB-lite"/>
    </source>
</evidence>
<dbReference type="InterPro" id="IPR048975">
    <property type="entry name" value="WHD_APAF1"/>
</dbReference>
<dbReference type="SMART" id="SM00114">
    <property type="entry name" value="CARD"/>
    <property type="match status" value="1"/>
</dbReference>
<accession>A0A4E0S3W3</accession>
<keyword evidence="4" id="KW-0645">Protease</keyword>
<dbReference type="Gene3D" id="1.10.533.10">
    <property type="entry name" value="Death Domain, Fas"/>
    <property type="match status" value="1"/>
</dbReference>
<dbReference type="AlphaFoldDB" id="A0A4E0S3W3"/>
<keyword evidence="4" id="KW-0378">Hydrolase</keyword>
<dbReference type="Pfam" id="PF17908">
    <property type="entry name" value="APAF1_C"/>
    <property type="match status" value="1"/>
</dbReference>
<dbReference type="Pfam" id="PF21296">
    <property type="entry name" value="WHD_APAF1"/>
    <property type="match status" value="1"/>
</dbReference>
<evidence type="ECO:0000313" key="4">
    <source>
        <dbReference type="EMBL" id="THD28220.1"/>
    </source>
</evidence>
<dbReference type="Pfam" id="PF00619">
    <property type="entry name" value="CARD"/>
    <property type="match status" value="1"/>
</dbReference>
<dbReference type="Proteomes" id="UP000230066">
    <property type="component" value="Unassembled WGS sequence"/>
</dbReference>
<evidence type="ECO:0000256" key="1">
    <source>
        <dbReference type="ARBA" id="ARBA00022737"/>
    </source>
</evidence>
<keyword evidence="1" id="KW-0677">Repeat</keyword>
<dbReference type="Gene3D" id="1.10.10.10">
    <property type="entry name" value="Winged helix-like DNA-binding domain superfamily/Winged helix DNA-binding domain"/>
    <property type="match status" value="1"/>
</dbReference>
<keyword evidence="5" id="KW-1185">Reference proteome</keyword>
<dbReference type="Gene3D" id="1.25.40.370">
    <property type="match status" value="1"/>
</dbReference>
<dbReference type="GO" id="GO:0006508">
    <property type="term" value="P:proteolysis"/>
    <property type="evidence" value="ECO:0007669"/>
    <property type="project" value="UniProtKB-KW"/>
</dbReference>
<dbReference type="PANTHER" id="PTHR22845:SF5">
    <property type="entry name" value="APOPTOTIC PROTEASE-ACTIVATING FACTOR 1"/>
    <property type="match status" value="1"/>
</dbReference>
<protein>
    <submittedName>
        <fullName evidence="4">Apoptotic protease-activating factor 1</fullName>
    </submittedName>
</protein>
<dbReference type="Gene3D" id="3.40.50.300">
    <property type="entry name" value="P-loop containing nucleotide triphosphate hydrolases"/>
    <property type="match status" value="1"/>
</dbReference>
<dbReference type="InterPro" id="IPR001315">
    <property type="entry name" value="CARD"/>
</dbReference>
<reference evidence="4" key="1">
    <citation type="submission" date="2019-03" db="EMBL/GenBank/DDBJ databases">
        <title>Improved annotation for the trematode Fasciola hepatica.</title>
        <authorList>
            <person name="Choi Y.-J."/>
            <person name="Martin J."/>
            <person name="Mitreva M."/>
        </authorList>
    </citation>
    <scope>NUCLEOTIDE SEQUENCE [LARGE SCALE GENOMIC DNA]</scope>
</reference>
<feature type="compositionally biased region" description="Polar residues" evidence="2">
    <location>
        <begin position="694"/>
        <end position="708"/>
    </location>
</feature>
<dbReference type="InterPro" id="IPR027417">
    <property type="entry name" value="P-loop_NTPase"/>
</dbReference>
<proteinExistence type="predicted"/>
<dbReference type="GO" id="GO:0043531">
    <property type="term" value="F:ADP binding"/>
    <property type="evidence" value="ECO:0007669"/>
    <property type="project" value="InterPro"/>
</dbReference>
<dbReference type="SUPFAM" id="SSF52540">
    <property type="entry name" value="P-loop containing nucleoside triphosphate hydrolases"/>
    <property type="match status" value="1"/>
</dbReference>
<dbReference type="InterPro" id="IPR011029">
    <property type="entry name" value="DEATH-like_dom_sf"/>
</dbReference>
<sequence length="1279" mass="141463">MESPESYALRICGPKILQNLYVSEVLDQLLAESWLTDSECELINAEKTSNDKCRKLLDYLRRLPPEGIRCFLSALDESKPWLAEYIRSRQKDQSSNSRRHEHNVSDLRETLINGAVPDNPSRFVHRPALTESLSGCLRDLASRFRVQSAPPKCANDLSDIMAAVDIGQSPVAPSISNHPPPTNAWLLVHGPPGCGKTVLCTSTLREHASAVIECFPGGVVWMRVGPLMDLATNSSPSEVHVQSADAREKQLISFIDRLERRLAHLTRRTTTDYNATGGATHIIHNINPQASSLDDSSERLRRTLIRRQKRSSWGPTENDSLSTSLLLIVLDDVWDVEVGQVLSSMPAAFMVTSRDQSVLSLVAGKVDQFDLHEDMTDAEAAQLLSAWSNLPISTLLAEKSQSEADNVLHHLVPLCRGSPFAVNVVGHLLLTQPHHVGDYLCNPKGTEPEFIDWVALSWPSSYGYDSVFLTLNHTITRLPGGAQAYFEQLVIFDADVVLNHKMLAILWNVTFDLAEALLKLFVRFSLAVKCWSSYSEGYGFHLYPLQLDVLRGSVEPIKQTQYHAKFIENYSLFCAGRWWQLASSDEHTYFWHHATDHLFQGGKFNQLADLLTNLEFLRGRLAVIGASLVIADFRRYQAVFATLHRIDEWHAYVRFVQTNAYFLIDPGSLQPADRSRSPYRKRLRAGSFWSLDSSSGASAFTQPSSPWRTDSPGPKPASSRPVTATQTNRPKGIDLIQLGLGLPHDSPVFRQSVELLLKQHQVRSHSHANLKRGVAANTLSEYYWFWCNSHVAASQLVWAIPTGPQAVTCLAVESENCPDLRITSGAPETTAPNVKVTPGRFRKRYLAGTCDGRVLLLDANSGYEVAVQQIYPGKVEIKLLTFVSNNTECLTCGSDGALVLSTLPVSELLEPLPNSHDIEVNIESGSGSSDRARSPNNYQYDHMGGLDVDDEDDAVLTIPHSAAMGRRGSLLISDDTDDELNDTLVDDLKLSVSAWRRRSSAASPAINPPGLSVPAPIVLAELPRLSELARVDRSSNASDQHASQPGDKKVSFELHSISVSPKLDIVLLSGEGELNVEILHTDGPEDPEPVQPSILLPSVYYLKRNGNRFFLDQSRSLRLPAFSPWFESMTSKNQLSVVCTNISAVSDDSQYVAVGLSNGLVWLYNLEEVSWVSCIPTYVANMWNKLMEDSSGGCDSHTEKLIRERVLTGLEVGTVPSACLFVPTYNTDEDDLADNAQINHMFAAAIGSSVLVSFDLFRLSSLNHPSYFCALVLVANSHD</sequence>
<feature type="domain" description="CARD" evidence="3">
    <location>
        <begin position="1"/>
        <end position="90"/>
    </location>
</feature>
<dbReference type="GO" id="GO:0005829">
    <property type="term" value="C:cytosol"/>
    <property type="evidence" value="ECO:0007669"/>
    <property type="project" value="UniProtKB-ARBA"/>
</dbReference>
<dbReference type="SUPFAM" id="SSF47986">
    <property type="entry name" value="DEATH domain"/>
    <property type="match status" value="1"/>
</dbReference>
<feature type="region of interest" description="Disordered" evidence="2">
    <location>
        <begin position="694"/>
        <end position="728"/>
    </location>
</feature>
<dbReference type="SUPFAM" id="SSF50978">
    <property type="entry name" value="WD40 repeat-like"/>
    <property type="match status" value="1"/>
</dbReference>
<dbReference type="GO" id="GO:0008233">
    <property type="term" value="F:peptidase activity"/>
    <property type="evidence" value="ECO:0007669"/>
    <property type="project" value="UniProtKB-KW"/>
</dbReference>